<proteinExistence type="predicted"/>
<dbReference type="Proteomes" id="UP001228636">
    <property type="component" value="Unassembled WGS sequence"/>
</dbReference>
<protein>
    <submittedName>
        <fullName evidence="1">Uncharacterized protein</fullName>
    </submittedName>
</protein>
<evidence type="ECO:0000313" key="1">
    <source>
        <dbReference type="EMBL" id="MDN3620646.1"/>
    </source>
</evidence>
<dbReference type="EMBL" id="JAUFQH010000013">
    <property type="protein sequence ID" value="MDN3620646.1"/>
    <property type="molecule type" value="Genomic_DNA"/>
</dbReference>
<sequence>MKNEFIIGDIVTLKSHPLFKDKYIKGDGKLVPPFMVIKEVFYEDKKKRTHSEELGKEIADKIKYTCVFFDDNKTEFKDVILYNSMLSEYPKTSTSKKEKESKEKEITYYIDNYEFGKNVVFITNIFEISKERESKKKITNKLVNDEGDIVIKNTETKTIQNLVNYSSPEFILCGIKKNENVNDFYPNGEKRKVISEILYKVKWFNSNQMKFSEIYLPAACFTEEQSIETKALYNLDKKDN</sequence>
<dbReference type="AlphaFoldDB" id="A0AAJ1QYP1"/>
<accession>A0AAJ1QYP1</accession>
<organism evidence="1 2">
    <name type="scientific">Polaribacter sejongensis</name>
    <dbReference type="NCBI Taxonomy" id="985043"/>
    <lineage>
        <taxon>Bacteria</taxon>
        <taxon>Pseudomonadati</taxon>
        <taxon>Bacteroidota</taxon>
        <taxon>Flavobacteriia</taxon>
        <taxon>Flavobacteriales</taxon>
        <taxon>Flavobacteriaceae</taxon>
    </lineage>
</organism>
<gene>
    <name evidence="1" type="ORF">QWY81_14365</name>
</gene>
<comment type="caution">
    <text evidence="1">The sequence shown here is derived from an EMBL/GenBank/DDBJ whole genome shotgun (WGS) entry which is preliminary data.</text>
</comment>
<reference evidence="1 2" key="1">
    <citation type="journal article" date="2014" name="Int. J. Syst. Evol. Microbiol.">
        <title>Complete genome sequence of Corynebacterium casei LMG S-19264T (=DSM 44701T), isolated from a smear-ripened cheese.</title>
        <authorList>
            <consortium name="US DOE Joint Genome Institute (JGI-PGF)"/>
            <person name="Walter F."/>
            <person name="Albersmeier A."/>
            <person name="Kalinowski J."/>
            <person name="Ruckert C."/>
        </authorList>
    </citation>
    <scope>NUCLEOTIDE SEQUENCE [LARGE SCALE GENOMIC DNA]</scope>
    <source>
        <strain evidence="1 2">CECT 8670</strain>
    </source>
</reference>
<evidence type="ECO:0000313" key="2">
    <source>
        <dbReference type="Proteomes" id="UP001228636"/>
    </source>
</evidence>
<dbReference type="RefSeq" id="WP_261973200.1">
    <property type="nucleotide sequence ID" value="NZ_CP103460.1"/>
</dbReference>
<name>A0AAJ1QYP1_9FLAO</name>